<evidence type="ECO:0000256" key="3">
    <source>
        <dbReference type="ARBA" id="ARBA00023002"/>
    </source>
</evidence>
<evidence type="ECO:0000256" key="2">
    <source>
        <dbReference type="ARBA" id="ARBA00005979"/>
    </source>
</evidence>
<proteinExistence type="inferred from homology"/>
<keyword evidence="3" id="KW-0560">Oxidoreductase</keyword>
<gene>
    <name evidence="5" type="ORF">ENW50_03055</name>
</gene>
<dbReference type="Pfam" id="PF00724">
    <property type="entry name" value="Oxidored_FMN"/>
    <property type="match status" value="1"/>
</dbReference>
<dbReference type="AlphaFoldDB" id="A0A7V5CSE4"/>
<dbReference type="GO" id="GO:0016628">
    <property type="term" value="F:oxidoreductase activity, acting on the CH-CH group of donors, NAD or NADP as acceptor"/>
    <property type="evidence" value="ECO:0007669"/>
    <property type="project" value="UniProtKB-ARBA"/>
</dbReference>
<dbReference type="GO" id="GO:0010181">
    <property type="term" value="F:FMN binding"/>
    <property type="evidence" value="ECO:0007669"/>
    <property type="project" value="InterPro"/>
</dbReference>
<dbReference type="InterPro" id="IPR001155">
    <property type="entry name" value="OxRdtase_FMN_N"/>
</dbReference>
<dbReference type="PANTHER" id="PTHR22893">
    <property type="entry name" value="NADH OXIDOREDUCTASE-RELATED"/>
    <property type="match status" value="1"/>
</dbReference>
<accession>A0A7V5CSE4</accession>
<evidence type="ECO:0000259" key="4">
    <source>
        <dbReference type="Pfam" id="PF00724"/>
    </source>
</evidence>
<reference evidence="5" key="1">
    <citation type="journal article" date="2020" name="mSystems">
        <title>Genome- and Community-Level Interaction Insights into Carbon Utilization and Element Cycling Functions of Hydrothermarchaeota in Hydrothermal Sediment.</title>
        <authorList>
            <person name="Zhou Z."/>
            <person name="Liu Y."/>
            <person name="Xu W."/>
            <person name="Pan J."/>
            <person name="Luo Z.H."/>
            <person name="Li M."/>
        </authorList>
    </citation>
    <scope>NUCLEOTIDE SEQUENCE [LARGE SCALE GENOMIC DNA]</scope>
    <source>
        <strain evidence="5">SpSt-855</strain>
    </source>
</reference>
<name>A0A7V5CSE4_9BACT</name>
<dbReference type="Gene3D" id="3.20.20.70">
    <property type="entry name" value="Aldolase class I"/>
    <property type="match status" value="1"/>
</dbReference>
<comment type="caution">
    <text evidence="5">The sequence shown here is derived from an EMBL/GenBank/DDBJ whole genome shotgun (WGS) entry which is preliminary data.</text>
</comment>
<dbReference type="SUPFAM" id="SSF51395">
    <property type="entry name" value="FMN-linked oxidoreductases"/>
    <property type="match status" value="1"/>
</dbReference>
<feature type="domain" description="NADH:flavin oxidoreductase/NADH oxidase N-terminal" evidence="4">
    <location>
        <begin position="5"/>
        <end position="344"/>
    </location>
</feature>
<dbReference type="PANTHER" id="PTHR22893:SF91">
    <property type="entry name" value="NADPH DEHYDROGENASE 2-RELATED"/>
    <property type="match status" value="1"/>
</dbReference>
<protein>
    <submittedName>
        <fullName evidence="5">Alkene reductase</fullName>
    </submittedName>
</protein>
<organism evidence="5">
    <name type="scientific">Acidobacterium capsulatum</name>
    <dbReference type="NCBI Taxonomy" id="33075"/>
    <lineage>
        <taxon>Bacteria</taxon>
        <taxon>Pseudomonadati</taxon>
        <taxon>Acidobacteriota</taxon>
        <taxon>Terriglobia</taxon>
        <taxon>Terriglobales</taxon>
        <taxon>Acidobacteriaceae</taxon>
        <taxon>Acidobacterium</taxon>
    </lineage>
</organism>
<dbReference type="CDD" id="cd02933">
    <property type="entry name" value="OYE_like_FMN"/>
    <property type="match status" value="1"/>
</dbReference>
<comment type="cofactor">
    <cofactor evidence="1">
        <name>FMN</name>
        <dbReference type="ChEBI" id="CHEBI:58210"/>
    </cofactor>
</comment>
<dbReference type="InterPro" id="IPR045247">
    <property type="entry name" value="Oye-like"/>
</dbReference>
<dbReference type="InterPro" id="IPR013785">
    <property type="entry name" value="Aldolase_TIM"/>
</dbReference>
<dbReference type="FunFam" id="3.20.20.70:FF:000059">
    <property type="entry name" value="N-ethylmaleimide reductase, FMN-linked"/>
    <property type="match status" value="1"/>
</dbReference>
<evidence type="ECO:0000256" key="1">
    <source>
        <dbReference type="ARBA" id="ARBA00001917"/>
    </source>
</evidence>
<dbReference type="GO" id="GO:0005829">
    <property type="term" value="C:cytosol"/>
    <property type="evidence" value="ECO:0007669"/>
    <property type="project" value="TreeGrafter"/>
</dbReference>
<sequence length="373" mass="40308">MSTKSLFEKYALGPVELKNRIVMAPLTRSRAGEGKAPRDLNAEYYGQRAGAGLIISEASQVSQQGQGYLFTPGSYSPAQTEGWKKVVAAVHARGGKMFQQLWHVGRISHVTLQPEGKAPISSTDKAAENTLSFAFDGDGNPGFVPASQPRMATVQELRQVVAEFQNAATNAREAGFDGVEVHGANGYLFDQFLNSAVNQRADEYGNQTKESRARLLLEAFDAVAAVMGPERVGVRIAPLGSFGGMLPDANAEETFLYLAGELKKRKAAYVHVVRGSQYDAEPAVSDQFLAKLKAAFGGTLMVTGGLTQAKAEYLLEKGVLDLAGFGSLYISNPDLVERMRNGWPLAQSDQSTWYGGSEKGYVDYPTYEESLAK</sequence>
<comment type="similarity">
    <text evidence="2">Belongs to the NADH:flavin oxidoreductase/NADH oxidase family.</text>
</comment>
<evidence type="ECO:0000313" key="5">
    <source>
        <dbReference type="EMBL" id="HGY93658.1"/>
    </source>
</evidence>
<dbReference type="EMBL" id="DTKL01000017">
    <property type="protein sequence ID" value="HGY93658.1"/>
    <property type="molecule type" value="Genomic_DNA"/>
</dbReference>